<dbReference type="RefSeq" id="WP_071496078.1">
    <property type="nucleotide sequence ID" value="NZ_LT629702.1"/>
</dbReference>
<proteinExistence type="predicted"/>
<dbReference type="Proteomes" id="UP000188559">
    <property type="component" value="Unassembled WGS sequence"/>
</dbReference>
<dbReference type="OrthoDB" id="6761402at2"/>
<sequence>MDDIHALALTWDNLPSDTPLPLSVSPSSAYLSERQTLRNEGDPPLIAQLTRLLVTASNQALPLPTHPVPMIEHSQLGQWCEAFCKAINQKDFIDWANAQGFDLATLRVHNSRLSVTAHGQPRVYCLADSSAWWTLANPIIYISQLLDPTELGMPYIAPVPPAGVRSFPLNLTLAFHGLPMPANRLQAQTIVEELEALQGFPGFDDNGRSKSMIYAELGQQARDFQQLADALQQLVKDQSSFNALDVYSTALYLQSDSRLARNLKEAADLLRAIIDNQDLGTTDDAPQPTYYDYQRQVLCVLSPDSGLEMNTLAPNVPDARWHRLGTLGEQLGSHLYPDRRISIVGVLQAYAIERPLSRTEVSFLSERLRNWPAPAVPVVLNSARSFGELYRYRQYIGLLNDRHALRAALSTVIDGGNLSDADTLDIGSNVDQDTLQATVKKAYAALNRLTDHPDFLDIRTQQRIDPDSHVLLSATGSVGANGLDGTWKSLTDAVMSNIELAALVPPLKQLAAKTGGYLRSHFKVTLSQALRLYHLERPETLDEARLTLQQLAVSQPLPARQGHYWRALKPLSGSQPSAWKLSVLERAQIVRIIERFMADQDVPLFEYLGQPIVAGKSIADVRAQADFLMVRLLATPLAQQLADALSNTLNWHGGHAGERTERGSRTALILAALILSLDPEPDAFPTRINLTDWNSDYFWGEGVPFVRQSIDSSLSGLGAATAALAAHLLLSEKSPHLLVRGIPDATPCLSAQAWVLYRQYVMYMERVMPGSSRQLTYSQIMFLAGLPPKGSWKRFIESREAAPPVVEWAVVNGILGPQPHYDVQAINTALDSLNQQRASLAAALETFAQPVVTVRQTALEDLRRVYPNTPLLDQPVLMYLPENSPFSEEGRFEGVYSGPLYSFVDLHSAGALDVTSTRWHSTNTAVKYREMARQFHLLTPINRLFFETFDRKLGQLKDAYGTAIRYWLSHLTLPSREALEYGLVGFFGIAQRRAADVGRFGVLMYVSHYGDRKFYEIFPRHLLVRPRPDLDYEQVTHAAENGASSAWMRFDWPAYAQGTRPAEVALTTADNALVIRQLDNLAPAAIPAPDLFGRRVPRTFDSPRTRALTRVIVERHLLHDGEALREKARLPITLAEAVSGNDPWADYLRRYAPLVRQGLNNGGF</sequence>
<keyword evidence="2" id="KW-1185">Reference proteome</keyword>
<reference evidence="1 2" key="1">
    <citation type="submission" date="2016-10" db="EMBL/GenBank/DDBJ databases">
        <title>Pseudomonas lactis sp. nov. and Pseudomonas paralactis sp. nov., isolated from bovine raw milk.</title>
        <authorList>
            <person name="Von Neubeck M."/>
            <person name="Huptas C."/>
            <person name="Glueck C."/>
            <person name="Krewinkel M."/>
            <person name="Stoeckel M."/>
            <person name="Stressler T."/>
            <person name="Fischer L."/>
            <person name="Hinrichs J."/>
            <person name="Scherer S."/>
            <person name="Wenning M."/>
        </authorList>
    </citation>
    <scope>NUCLEOTIDE SEQUENCE [LARGE SCALE GENOMIC DNA]</scope>
    <source>
        <strain evidence="1 2">DSM 18862</strain>
    </source>
</reference>
<dbReference type="EMBL" id="MNPV01000012">
    <property type="protein sequence ID" value="ONH39961.1"/>
    <property type="molecule type" value="Genomic_DNA"/>
</dbReference>
<evidence type="ECO:0008006" key="3">
    <source>
        <dbReference type="Google" id="ProtNLM"/>
    </source>
</evidence>
<organism evidence="1 2">
    <name type="scientific">Pseudomonas azotoformans</name>
    <dbReference type="NCBI Taxonomy" id="47878"/>
    <lineage>
        <taxon>Bacteria</taxon>
        <taxon>Pseudomonadati</taxon>
        <taxon>Pseudomonadota</taxon>
        <taxon>Gammaproteobacteria</taxon>
        <taxon>Pseudomonadales</taxon>
        <taxon>Pseudomonadaceae</taxon>
        <taxon>Pseudomonas</taxon>
    </lineage>
</organism>
<dbReference type="AlphaFoldDB" id="A0A1V2J5M9"/>
<dbReference type="GeneID" id="57373382"/>
<evidence type="ECO:0000313" key="2">
    <source>
        <dbReference type="Proteomes" id="UP000188559"/>
    </source>
</evidence>
<protein>
    <recommendedName>
        <fullName evidence="3">Toxin</fullName>
    </recommendedName>
</protein>
<accession>A0A1V2J5M9</accession>
<name>A0A1V2J5M9_PSEAZ</name>
<evidence type="ECO:0000313" key="1">
    <source>
        <dbReference type="EMBL" id="ONH39961.1"/>
    </source>
</evidence>
<gene>
    <name evidence="1" type="ORF">BLL37_30375</name>
</gene>
<comment type="caution">
    <text evidence="1">The sequence shown here is derived from an EMBL/GenBank/DDBJ whole genome shotgun (WGS) entry which is preliminary data.</text>
</comment>